<reference evidence="2" key="2">
    <citation type="journal article" date="2023" name="Science">
        <title>Genomic signatures of disease resistance in endangered staghorn corals.</title>
        <authorList>
            <person name="Vollmer S.V."/>
            <person name="Selwyn J.D."/>
            <person name="Despard B.A."/>
            <person name="Roesel C.L."/>
        </authorList>
    </citation>
    <scope>NUCLEOTIDE SEQUENCE</scope>
    <source>
        <strain evidence="2">K2</strain>
    </source>
</reference>
<name>A0AAD9URK4_ACRCE</name>
<dbReference type="Gene3D" id="3.60.10.10">
    <property type="entry name" value="Endonuclease/exonuclease/phosphatase"/>
    <property type="match status" value="1"/>
</dbReference>
<reference evidence="2" key="1">
    <citation type="journal article" date="2023" name="G3 (Bethesda)">
        <title>Whole genome assembly and annotation of the endangered Caribbean coral Acropora cervicornis.</title>
        <authorList>
            <person name="Selwyn J.D."/>
            <person name="Vollmer S.V."/>
        </authorList>
    </citation>
    <scope>NUCLEOTIDE SEQUENCE</scope>
    <source>
        <strain evidence="2">K2</strain>
    </source>
</reference>
<sequence length="534" mass="61177">MSLTTKRSRWPRYRGKRAGKHVKDRTSCEGFRIHRVKPRQPKRNCRFKTQYRSRNPFNCIPIVSAPSQPNSNENHFVPSFFLSNVMSLAPKIDEVSTCVQNANYDLVCITETWLRRHIPDSAVNITGYNLIRLDRKEAIHGGVCLYVKDHIPFSILEDFGDDNNNLLEVLWVKLRPPRLPRCFSNIIVGLIYHPPTANNSIMLEYLTNCLSTLEANHASSGVILLDDLNQLNTSRLSSNFGLKQTVNFGTRGANTLDKVLTNLQHFYDSPQKRPGFGLSDHFSVEVKPKQRSNASRTKQKITSRDMRPTNRLAMRTYLEQVDVAEMIKTASPCVDKTSLLQLTIKTGLDAIMPERTKYVQTSGPRWINPSLKRLIAKRQAALHNGDTTNFRCLRNKVNRERKVCRANFYKRKVESLKNCSPSVWWKEIKKLGSMSNPDAQDRNILNSLHHLEGTTEMSPGERPNHINRTFLSPMEKFEPLRWNIKEDQLSGGLADTDDYLPADIRAKCKQAMPDPLELDVAYFAKMHLGSSRRM</sequence>
<proteinExistence type="predicted"/>
<dbReference type="InterPro" id="IPR036691">
    <property type="entry name" value="Endo/exonu/phosph_ase_sf"/>
</dbReference>
<protein>
    <recommendedName>
        <fullName evidence="4">Endonuclease/exonuclease/phosphatase domain-containing protein</fullName>
    </recommendedName>
</protein>
<dbReference type="PANTHER" id="PTHR47510:SF3">
    <property type="entry name" value="ENDO_EXONUCLEASE_PHOSPHATASE DOMAIN-CONTAINING PROTEIN"/>
    <property type="match status" value="1"/>
</dbReference>
<feature type="region of interest" description="Disordered" evidence="1">
    <location>
        <begin position="1"/>
        <end position="21"/>
    </location>
</feature>
<dbReference type="SUPFAM" id="SSF56219">
    <property type="entry name" value="DNase I-like"/>
    <property type="match status" value="1"/>
</dbReference>
<comment type="caution">
    <text evidence="2">The sequence shown here is derived from an EMBL/GenBank/DDBJ whole genome shotgun (WGS) entry which is preliminary data.</text>
</comment>
<keyword evidence="3" id="KW-1185">Reference proteome</keyword>
<accession>A0AAD9URK4</accession>
<evidence type="ECO:0000313" key="2">
    <source>
        <dbReference type="EMBL" id="KAK2547354.1"/>
    </source>
</evidence>
<dbReference type="PANTHER" id="PTHR47510">
    <property type="entry name" value="REVERSE TRANSCRIPTASE DOMAIN-CONTAINING PROTEIN"/>
    <property type="match status" value="1"/>
</dbReference>
<evidence type="ECO:0008006" key="4">
    <source>
        <dbReference type="Google" id="ProtNLM"/>
    </source>
</evidence>
<gene>
    <name evidence="2" type="ORF">P5673_032762</name>
</gene>
<evidence type="ECO:0000256" key="1">
    <source>
        <dbReference type="SAM" id="MobiDB-lite"/>
    </source>
</evidence>
<dbReference type="Proteomes" id="UP001249851">
    <property type="component" value="Unassembled WGS sequence"/>
</dbReference>
<dbReference type="AlphaFoldDB" id="A0AAD9URK4"/>
<evidence type="ECO:0000313" key="3">
    <source>
        <dbReference type="Proteomes" id="UP001249851"/>
    </source>
</evidence>
<organism evidence="2 3">
    <name type="scientific">Acropora cervicornis</name>
    <name type="common">Staghorn coral</name>
    <dbReference type="NCBI Taxonomy" id="6130"/>
    <lineage>
        <taxon>Eukaryota</taxon>
        <taxon>Metazoa</taxon>
        <taxon>Cnidaria</taxon>
        <taxon>Anthozoa</taxon>
        <taxon>Hexacorallia</taxon>
        <taxon>Scleractinia</taxon>
        <taxon>Astrocoeniina</taxon>
        <taxon>Acroporidae</taxon>
        <taxon>Acropora</taxon>
    </lineage>
</organism>
<dbReference type="EMBL" id="JARQWQ010000190">
    <property type="protein sequence ID" value="KAK2547354.1"/>
    <property type="molecule type" value="Genomic_DNA"/>
</dbReference>